<dbReference type="EMBL" id="CP020715">
    <property type="protein sequence ID" value="ARJ05987.1"/>
    <property type="molecule type" value="Genomic_DNA"/>
</dbReference>
<dbReference type="Proteomes" id="UP000192775">
    <property type="component" value="Chromosome"/>
</dbReference>
<gene>
    <name evidence="1" type="ORF">B5808_12700</name>
</gene>
<dbReference type="KEGG" id="cphy:B5808_12700"/>
<accession>A0A1X9LLJ9</accession>
<sequence>MSITIYIVGIVAALFTLAVVIESLRRHHLRERHAVWWLLAGLVALVFAVFPGLLDRAASLLGVTVPINLAFFLSIAVLFLVSIQHSGELTKLEGQVRTLTEAAALQELRVKRLEDALESYRSRQESPRDVPEQGRQEQRRE</sequence>
<reference evidence="1 2" key="1">
    <citation type="submission" date="2017-04" db="EMBL/GenBank/DDBJ databases">
        <authorList>
            <person name="Afonso C.L."/>
            <person name="Miller P.J."/>
            <person name="Scott M.A."/>
            <person name="Spackman E."/>
            <person name="Goraichik I."/>
            <person name="Dimitrov K.M."/>
            <person name="Suarez D.L."/>
            <person name="Swayne D.E."/>
        </authorList>
    </citation>
    <scope>NUCLEOTIDE SEQUENCE [LARGE SCALE GENOMIC DNA]</scope>
    <source>
        <strain evidence="2">XA(T)</strain>
    </source>
</reference>
<name>A0A1X9LLJ9_9MICO</name>
<protein>
    <submittedName>
        <fullName evidence="1">Uncharacterized protein</fullName>
    </submittedName>
</protein>
<keyword evidence="2" id="KW-1185">Reference proteome</keyword>
<dbReference type="Pfam" id="PF10066">
    <property type="entry name" value="DUF2304"/>
    <property type="match status" value="1"/>
</dbReference>
<dbReference type="AlphaFoldDB" id="A0A1X9LLJ9"/>
<dbReference type="RefSeq" id="WP_085020125.1">
    <property type="nucleotide sequence ID" value="NZ_BMHD01000001.1"/>
</dbReference>
<evidence type="ECO:0000313" key="1">
    <source>
        <dbReference type="EMBL" id="ARJ05987.1"/>
    </source>
</evidence>
<proteinExistence type="predicted"/>
<evidence type="ECO:0000313" key="2">
    <source>
        <dbReference type="Proteomes" id="UP000192775"/>
    </source>
</evidence>
<dbReference type="STRING" id="1619308.B5808_12700"/>
<dbReference type="InterPro" id="IPR019277">
    <property type="entry name" value="DUF2304"/>
</dbReference>
<organism evidence="1 2">
    <name type="scientific">Cnuibacter physcomitrellae</name>
    <dbReference type="NCBI Taxonomy" id="1619308"/>
    <lineage>
        <taxon>Bacteria</taxon>
        <taxon>Bacillati</taxon>
        <taxon>Actinomycetota</taxon>
        <taxon>Actinomycetes</taxon>
        <taxon>Micrococcales</taxon>
        <taxon>Microbacteriaceae</taxon>
        <taxon>Cnuibacter</taxon>
    </lineage>
</organism>